<feature type="region of interest" description="Disordered" evidence="1">
    <location>
        <begin position="948"/>
        <end position="974"/>
    </location>
</feature>
<dbReference type="InParanoid" id="B0E3M6"/>
<dbReference type="RefSeq" id="XP_001890792.1">
    <property type="nucleotide sequence ID" value="XM_001890757.1"/>
</dbReference>
<sequence>MPKPTRKKGFVVVRGSNSEDDIVIPQARTIRLSKTGLNIIQTPRSPQKGAIPPCRVPSPVYEWHPSTDYDCETANHGVSEDEAVNEIEEVPTVAAKVAAKRYPTSDAPLREWAGGEKSDPGFRDEYLQEMLRLEGRGDAASHAQCTTCPSAQAIYRHLPLHIIQRWNGNFFEKVTLKSMGLRVQLGHINSVCVAPHPGHKDFIVMHTNGLHNVAVDFCGCDKRTISDRQQLMRSEWFPATIHHPQTCATFRLLELFHVVTLMGKLSAHEFYKSLEYLTDNTELSIPKHAQSPMFLYVLIVAMDANFRLKNLMCSSLKKDPGLHTGFAYFPEDAPYQKHILKYATQKDISTCSGFKTLANTETQFSTGLRSTGVGMYCNMDYILLSALAPLLVAAVFVSYDIACQFKLKFAKRIPKLPAAIHLPSSVAVEWGIPKCHCPMHKVPCQAPHSLNFKSGIGRTDGEGIEQSWAELNRVANSTKEMGPGSRHDMLDDHLGHHNFRKYVALGRTLHTRLLLAIPEQKRQQSIFEDFSASLAEKGGLEKEWTQMILDWEKDPKKKNPYLSVVSHASQDEVKKQLLEEEKKQAAAGMPQLHDTGPTSFLSMGLIIEESQHRIIWDSRNPAELTIRQENELQRRCLLLQREIKRFRNLQALYMPAATVMSVEHESIQRELPETQRDSVEPEHQPLWLPSALPSAQRTHNCSTVLVDIKIKLRKAQCHDILDKIRNVQRGRLAFIGFRNRNIRGQNPNTRAKDTLDRLEDKTKSLAVKYRNSRKALLELLGPGEWEKTLRKLSKGDLTTPDGEEISIYDPNDPVGLDGRERSKKQRKIDKLGLGQGKKTVSWIWMSADAIGDGSDAELHEAVRIEWAKARARFLRWTEEVMLLKEEMRRVRKTLEWRAMWWEQRREGWESQDGAMREGIRAYATRQAGIQRGLCLRFTRLWDKPLVPFGSQEESNEGPGSALDPLLESLVEEDE</sequence>
<gene>
    <name evidence="3" type="ORF">LACBIDRAFT_335857</name>
</gene>
<dbReference type="GeneID" id="6086447"/>
<evidence type="ECO:0000256" key="1">
    <source>
        <dbReference type="SAM" id="MobiDB-lite"/>
    </source>
</evidence>
<dbReference type="HOGENOM" id="CLU_003703_13_0_1"/>
<name>B0E3M6_LACBS</name>
<dbReference type="InterPro" id="IPR041457">
    <property type="entry name" value="CxC2_KDZ-assoc"/>
</dbReference>
<protein>
    <submittedName>
        <fullName evidence="3">Predicted protein</fullName>
    </submittedName>
</protein>
<dbReference type="KEGG" id="lbc:LACBIDRAFT_335857"/>
<dbReference type="Proteomes" id="UP000001194">
    <property type="component" value="Unassembled WGS sequence"/>
</dbReference>
<dbReference type="InterPro" id="IPR040521">
    <property type="entry name" value="KDZ"/>
</dbReference>
<feature type="domain" description="CxC2-like cysteine cluster KDZ transposase-associated" evidence="2">
    <location>
        <begin position="176"/>
        <end position="282"/>
    </location>
</feature>
<dbReference type="OrthoDB" id="2974258at2759"/>
<dbReference type="Pfam" id="PF18758">
    <property type="entry name" value="KDZ"/>
    <property type="match status" value="1"/>
</dbReference>
<accession>B0E3M6</accession>
<dbReference type="Pfam" id="PF18803">
    <property type="entry name" value="CxC2"/>
    <property type="match status" value="1"/>
</dbReference>
<reference evidence="3 4" key="1">
    <citation type="journal article" date="2008" name="Nature">
        <title>The genome of Laccaria bicolor provides insights into mycorrhizal symbiosis.</title>
        <authorList>
            <person name="Martin F."/>
            <person name="Aerts A."/>
            <person name="Ahren D."/>
            <person name="Brun A."/>
            <person name="Danchin E.G.J."/>
            <person name="Duchaussoy F."/>
            <person name="Gibon J."/>
            <person name="Kohler A."/>
            <person name="Lindquist E."/>
            <person name="Pereda V."/>
            <person name="Salamov A."/>
            <person name="Shapiro H.J."/>
            <person name="Wuyts J."/>
            <person name="Blaudez D."/>
            <person name="Buee M."/>
            <person name="Brokstein P."/>
            <person name="Canbaeck B."/>
            <person name="Cohen D."/>
            <person name="Courty P.E."/>
            <person name="Coutinho P.M."/>
            <person name="Delaruelle C."/>
            <person name="Detter J.C."/>
            <person name="Deveau A."/>
            <person name="DiFazio S."/>
            <person name="Duplessis S."/>
            <person name="Fraissinet-Tachet L."/>
            <person name="Lucic E."/>
            <person name="Frey-Klett P."/>
            <person name="Fourrey C."/>
            <person name="Feussner I."/>
            <person name="Gay G."/>
            <person name="Grimwood J."/>
            <person name="Hoegger P.J."/>
            <person name="Jain P."/>
            <person name="Kilaru S."/>
            <person name="Labbe J."/>
            <person name="Lin Y.C."/>
            <person name="Legue V."/>
            <person name="Le Tacon F."/>
            <person name="Marmeisse R."/>
            <person name="Melayah D."/>
            <person name="Montanini B."/>
            <person name="Muratet M."/>
            <person name="Nehls U."/>
            <person name="Niculita-Hirzel H."/>
            <person name="Oudot-Le Secq M.P."/>
            <person name="Peter M."/>
            <person name="Quesneville H."/>
            <person name="Rajashekar B."/>
            <person name="Reich M."/>
            <person name="Rouhier N."/>
            <person name="Schmutz J."/>
            <person name="Yin T."/>
            <person name="Chalot M."/>
            <person name="Henrissat B."/>
            <person name="Kuees U."/>
            <person name="Lucas S."/>
            <person name="Van de Peer Y."/>
            <person name="Podila G.K."/>
            <person name="Polle A."/>
            <person name="Pukkila P.J."/>
            <person name="Richardson P.M."/>
            <person name="Rouze P."/>
            <person name="Sanders I.R."/>
            <person name="Stajich J.E."/>
            <person name="Tunlid A."/>
            <person name="Tuskan G."/>
            <person name="Grigoriev I.V."/>
        </authorList>
    </citation>
    <scope>NUCLEOTIDE SEQUENCE [LARGE SCALE GENOMIC DNA]</scope>
    <source>
        <strain evidence="4">S238N-H82 / ATCC MYA-4686</strain>
    </source>
</reference>
<dbReference type="PANTHER" id="PTHR33096:SF1">
    <property type="entry name" value="CXC1-LIKE CYSTEINE CLUSTER ASSOCIATED WITH KDZ TRANSPOSASES DOMAIN-CONTAINING PROTEIN"/>
    <property type="match status" value="1"/>
</dbReference>
<evidence type="ECO:0000313" key="3">
    <source>
        <dbReference type="EMBL" id="EDQ98557.1"/>
    </source>
</evidence>
<evidence type="ECO:0000313" key="4">
    <source>
        <dbReference type="Proteomes" id="UP000001194"/>
    </source>
</evidence>
<organism evidence="4">
    <name type="scientific">Laccaria bicolor (strain S238N-H82 / ATCC MYA-4686)</name>
    <name type="common">Bicoloured deceiver</name>
    <name type="synonym">Laccaria laccata var. bicolor</name>
    <dbReference type="NCBI Taxonomy" id="486041"/>
    <lineage>
        <taxon>Eukaryota</taxon>
        <taxon>Fungi</taxon>
        <taxon>Dikarya</taxon>
        <taxon>Basidiomycota</taxon>
        <taxon>Agaricomycotina</taxon>
        <taxon>Agaricomycetes</taxon>
        <taxon>Agaricomycetidae</taxon>
        <taxon>Agaricales</taxon>
        <taxon>Agaricineae</taxon>
        <taxon>Hydnangiaceae</taxon>
        <taxon>Laccaria</taxon>
    </lineage>
</organism>
<dbReference type="AlphaFoldDB" id="B0E3M6"/>
<dbReference type="EMBL" id="DS547244">
    <property type="protein sequence ID" value="EDQ98557.1"/>
    <property type="molecule type" value="Genomic_DNA"/>
</dbReference>
<dbReference type="PANTHER" id="PTHR33096">
    <property type="entry name" value="CXC2 DOMAIN-CONTAINING PROTEIN"/>
    <property type="match status" value="1"/>
</dbReference>
<evidence type="ECO:0000259" key="2">
    <source>
        <dbReference type="Pfam" id="PF18803"/>
    </source>
</evidence>
<keyword evidence="4" id="KW-1185">Reference proteome</keyword>
<proteinExistence type="predicted"/>